<evidence type="ECO:0000313" key="3">
    <source>
        <dbReference type="Proteomes" id="UP000823388"/>
    </source>
</evidence>
<evidence type="ECO:0000256" key="1">
    <source>
        <dbReference type="SAM" id="MobiDB-lite"/>
    </source>
</evidence>
<dbReference type="Proteomes" id="UP000823388">
    <property type="component" value="Chromosome 3N"/>
</dbReference>
<feature type="region of interest" description="Disordered" evidence="1">
    <location>
        <begin position="46"/>
        <end position="73"/>
    </location>
</feature>
<dbReference type="AlphaFoldDB" id="A0A8T0UB43"/>
<feature type="compositionally biased region" description="Low complexity" evidence="1">
    <location>
        <begin position="46"/>
        <end position="55"/>
    </location>
</feature>
<accession>A0A8T0UB43</accession>
<name>A0A8T0UB43_PANVG</name>
<sequence>PPVSSPPQRHRRPRISSPPQAAPASRPHGSAATELLLALASTSPLTPAPLSAPASGRHLHGPSAGAGTTVCSHHAQPSAGEMAWWSSDRHRGMSSSSFELALRDPLPICCHLFCFMDDQ</sequence>
<evidence type="ECO:0000313" key="2">
    <source>
        <dbReference type="EMBL" id="KAG2621261.1"/>
    </source>
</evidence>
<organism evidence="2 3">
    <name type="scientific">Panicum virgatum</name>
    <name type="common">Blackwell switchgrass</name>
    <dbReference type="NCBI Taxonomy" id="38727"/>
    <lineage>
        <taxon>Eukaryota</taxon>
        <taxon>Viridiplantae</taxon>
        <taxon>Streptophyta</taxon>
        <taxon>Embryophyta</taxon>
        <taxon>Tracheophyta</taxon>
        <taxon>Spermatophyta</taxon>
        <taxon>Magnoliopsida</taxon>
        <taxon>Liliopsida</taxon>
        <taxon>Poales</taxon>
        <taxon>Poaceae</taxon>
        <taxon>PACMAD clade</taxon>
        <taxon>Panicoideae</taxon>
        <taxon>Panicodae</taxon>
        <taxon>Paniceae</taxon>
        <taxon>Panicinae</taxon>
        <taxon>Panicum</taxon>
        <taxon>Panicum sect. Hiantes</taxon>
    </lineage>
</organism>
<dbReference type="EMBL" id="CM029042">
    <property type="protein sequence ID" value="KAG2621261.1"/>
    <property type="molecule type" value="Genomic_DNA"/>
</dbReference>
<feature type="non-terminal residue" evidence="2">
    <location>
        <position position="1"/>
    </location>
</feature>
<proteinExistence type="predicted"/>
<keyword evidence="3" id="KW-1185">Reference proteome</keyword>
<comment type="caution">
    <text evidence="2">The sequence shown here is derived from an EMBL/GenBank/DDBJ whole genome shotgun (WGS) entry which is preliminary data.</text>
</comment>
<protein>
    <submittedName>
        <fullName evidence="2">Uncharacterized protein</fullName>
    </submittedName>
</protein>
<feature type="region of interest" description="Disordered" evidence="1">
    <location>
        <begin position="1"/>
        <end position="30"/>
    </location>
</feature>
<feature type="compositionally biased region" description="Low complexity" evidence="1">
    <location>
        <begin position="15"/>
        <end position="30"/>
    </location>
</feature>
<reference evidence="2" key="1">
    <citation type="submission" date="2020-05" db="EMBL/GenBank/DDBJ databases">
        <title>WGS assembly of Panicum virgatum.</title>
        <authorList>
            <person name="Lovell J.T."/>
            <person name="Jenkins J."/>
            <person name="Shu S."/>
            <person name="Juenger T.E."/>
            <person name="Schmutz J."/>
        </authorList>
    </citation>
    <scope>NUCLEOTIDE SEQUENCE</scope>
    <source>
        <strain evidence="2">AP13</strain>
    </source>
</reference>
<gene>
    <name evidence="2" type="ORF">PVAP13_3NG246526</name>
</gene>